<evidence type="ECO:0000259" key="2">
    <source>
        <dbReference type="Pfam" id="PF20153"/>
    </source>
</evidence>
<evidence type="ECO:0000313" key="3">
    <source>
        <dbReference type="EMBL" id="TFK44200.1"/>
    </source>
</evidence>
<keyword evidence="1" id="KW-0812">Transmembrane</keyword>
<dbReference type="Proteomes" id="UP000308652">
    <property type="component" value="Unassembled WGS sequence"/>
</dbReference>
<dbReference type="InterPro" id="IPR045338">
    <property type="entry name" value="DUF6535"/>
</dbReference>
<keyword evidence="4" id="KW-1185">Reference proteome</keyword>
<feature type="transmembrane region" description="Helical" evidence="1">
    <location>
        <begin position="52"/>
        <end position="72"/>
    </location>
</feature>
<proteinExistence type="predicted"/>
<dbReference type="OrthoDB" id="3185525at2759"/>
<evidence type="ECO:0000313" key="4">
    <source>
        <dbReference type="Proteomes" id="UP000308652"/>
    </source>
</evidence>
<name>A0A5C3MG24_9AGAR</name>
<keyword evidence="1" id="KW-1133">Transmembrane helix</keyword>
<sequence>MLSHKCRDTSSQEYIESEEEISEFSLVWVVYNEEATRADASLADGSNRGMDVLLVFTGLFSAVLTTFIIQSYQLLLPDDATVTNQLLALMLALQLNSSVVPDYFTSANFYQIANATSSNTRIFWVNGLCLSTALVSMLAKHWLQAYISDIHGSPRQQARERLLVFIWTTSMGIVLPTFVIVGLVYIFYMISIWLSIFHPDSPFQHPISSHLRKERSLAPSSLSSSNAFSRSDFFITDNGHQKSKLSMSCALLRNGDERPSSEHRIDACALIWLFGRSNGSETAAIALKSIANFPRDFTAFNLLRDANAIAFVLRGFQMCFHRDTTAGINWNVKDSQAACIYCKSWLKLTRETTVKWPTDLWDPLEQLSRLEHNPNAAAIASCVLALASLDDHLAQWNLLSILGRFSRKEIQLSQSSQMWLLDTLLECSLTWELPTAVLRETSHKAIPILLSIMHSSRLSKMSTITSVVGLCIHTLTGGILDLSLYNSEIRRREHYCELVVPALSIIVDNPSQFGIKDDTLQDYIGLELSRLVSLVFYQPMMFPDGLKHAARTSISQLFLDGRLEVDSIDKDILADVLRLLFPPTAISMQRRPAFTKTLLRTLSKSHHPGVNACQLLGFSYSSVRRG</sequence>
<dbReference type="STRING" id="68775.A0A5C3MG24"/>
<gene>
    <name evidence="3" type="ORF">BDQ12DRAFT_708197</name>
</gene>
<evidence type="ECO:0000256" key="1">
    <source>
        <dbReference type="SAM" id="Phobius"/>
    </source>
</evidence>
<accession>A0A5C3MG24</accession>
<feature type="transmembrane region" description="Helical" evidence="1">
    <location>
        <begin position="122"/>
        <end position="143"/>
    </location>
</feature>
<organism evidence="3 4">
    <name type="scientific">Crucibulum laeve</name>
    <dbReference type="NCBI Taxonomy" id="68775"/>
    <lineage>
        <taxon>Eukaryota</taxon>
        <taxon>Fungi</taxon>
        <taxon>Dikarya</taxon>
        <taxon>Basidiomycota</taxon>
        <taxon>Agaricomycotina</taxon>
        <taxon>Agaricomycetes</taxon>
        <taxon>Agaricomycetidae</taxon>
        <taxon>Agaricales</taxon>
        <taxon>Agaricineae</taxon>
        <taxon>Nidulariaceae</taxon>
        <taxon>Crucibulum</taxon>
    </lineage>
</organism>
<dbReference type="Pfam" id="PF20153">
    <property type="entry name" value="DUF6535"/>
    <property type="match status" value="1"/>
</dbReference>
<feature type="transmembrane region" description="Helical" evidence="1">
    <location>
        <begin position="164"/>
        <end position="194"/>
    </location>
</feature>
<protein>
    <recommendedName>
        <fullName evidence="2">DUF6535 domain-containing protein</fullName>
    </recommendedName>
</protein>
<dbReference type="AlphaFoldDB" id="A0A5C3MG24"/>
<keyword evidence="1" id="KW-0472">Membrane</keyword>
<feature type="domain" description="DUF6535" evidence="2">
    <location>
        <begin position="28"/>
        <end position="165"/>
    </location>
</feature>
<dbReference type="EMBL" id="ML213590">
    <property type="protein sequence ID" value="TFK44200.1"/>
    <property type="molecule type" value="Genomic_DNA"/>
</dbReference>
<reference evidence="3 4" key="1">
    <citation type="journal article" date="2019" name="Nat. Ecol. Evol.">
        <title>Megaphylogeny resolves global patterns of mushroom evolution.</title>
        <authorList>
            <person name="Varga T."/>
            <person name="Krizsan K."/>
            <person name="Foldi C."/>
            <person name="Dima B."/>
            <person name="Sanchez-Garcia M."/>
            <person name="Sanchez-Ramirez S."/>
            <person name="Szollosi G.J."/>
            <person name="Szarkandi J.G."/>
            <person name="Papp V."/>
            <person name="Albert L."/>
            <person name="Andreopoulos W."/>
            <person name="Angelini C."/>
            <person name="Antonin V."/>
            <person name="Barry K.W."/>
            <person name="Bougher N.L."/>
            <person name="Buchanan P."/>
            <person name="Buyck B."/>
            <person name="Bense V."/>
            <person name="Catcheside P."/>
            <person name="Chovatia M."/>
            <person name="Cooper J."/>
            <person name="Damon W."/>
            <person name="Desjardin D."/>
            <person name="Finy P."/>
            <person name="Geml J."/>
            <person name="Haridas S."/>
            <person name="Hughes K."/>
            <person name="Justo A."/>
            <person name="Karasinski D."/>
            <person name="Kautmanova I."/>
            <person name="Kiss B."/>
            <person name="Kocsube S."/>
            <person name="Kotiranta H."/>
            <person name="LaButti K.M."/>
            <person name="Lechner B.E."/>
            <person name="Liimatainen K."/>
            <person name="Lipzen A."/>
            <person name="Lukacs Z."/>
            <person name="Mihaltcheva S."/>
            <person name="Morgado L.N."/>
            <person name="Niskanen T."/>
            <person name="Noordeloos M.E."/>
            <person name="Ohm R.A."/>
            <person name="Ortiz-Santana B."/>
            <person name="Ovrebo C."/>
            <person name="Racz N."/>
            <person name="Riley R."/>
            <person name="Savchenko A."/>
            <person name="Shiryaev A."/>
            <person name="Soop K."/>
            <person name="Spirin V."/>
            <person name="Szebenyi C."/>
            <person name="Tomsovsky M."/>
            <person name="Tulloss R.E."/>
            <person name="Uehling J."/>
            <person name="Grigoriev I.V."/>
            <person name="Vagvolgyi C."/>
            <person name="Papp T."/>
            <person name="Martin F.M."/>
            <person name="Miettinen O."/>
            <person name="Hibbett D.S."/>
            <person name="Nagy L.G."/>
        </authorList>
    </citation>
    <scope>NUCLEOTIDE SEQUENCE [LARGE SCALE GENOMIC DNA]</scope>
    <source>
        <strain evidence="3 4">CBS 166.37</strain>
    </source>
</reference>